<organism evidence="2 3">
    <name type="scientific">Isoalcanivorax pacificus W11-5</name>
    <dbReference type="NCBI Taxonomy" id="391936"/>
    <lineage>
        <taxon>Bacteria</taxon>
        <taxon>Pseudomonadati</taxon>
        <taxon>Pseudomonadota</taxon>
        <taxon>Gammaproteobacteria</taxon>
        <taxon>Oceanospirillales</taxon>
        <taxon>Alcanivoracaceae</taxon>
        <taxon>Isoalcanivorax</taxon>
    </lineage>
</organism>
<evidence type="ECO:0000313" key="3">
    <source>
        <dbReference type="Proteomes" id="UP000006764"/>
    </source>
</evidence>
<accession>A0A0B4XN53</accession>
<dbReference type="Proteomes" id="UP000006764">
    <property type="component" value="Chromosome"/>
</dbReference>
<reference evidence="2 3" key="1">
    <citation type="journal article" date="2012" name="J. Bacteriol.">
        <title>Genome sequence of an alkane-degrading bacterium, Alcanivorax pacificus type strain W11-5, isolated from deep sea sediment.</title>
        <authorList>
            <person name="Lai Q."/>
            <person name="Shao Z."/>
        </authorList>
    </citation>
    <scope>NUCLEOTIDE SEQUENCE [LARGE SCALE GENOMIC DNA]</scope>
    <source>
        <strain evidence="2 3">W11-5</strain>
    </source>
</reference>
<dbReference type="EMBL" id="CP004387">
    <property type="protein sequence ID" value="AJD48491.1"/>
    <property type="molecule type" value="Genomic_DNA"/>
</dbReference>
<dbReference type="RefSeq" id="WP_008735162.1">
    <property type="nucleotide sequence ID" value="NZ_CP004387.1"/>
</dbReference>
<protein>
    <submittedName>
        <fullName evidence="2">Uncharacterized protein</fullName>
    </submittedName>
</protein>
<dbReference type="KEGG" id="apac:S7S_10395"/>
<dbReference type="HOGENOM" id="CLU_610789_0_0_6"/>
<evidence type="ECO:0000256" key="1">
    <source>
        <dbReference type="SAM" id="SignalP"/>
    </source>
</evidence>
<evidence type="ECO:0000313" key="2">
    <source>
        <dbReference type="EMBL" id="AJD48491.1"/>
    </source>
</evidence>
<gene>
    <name evidence="2" type="ORF">S7S_10395</name>
</gene>
<dbReference type="AlphaFoldDB" id="A0A0B4XN53"/>
<feature type="signal peptide" evidence="1">
    <location>
        <begin position="1"/>
        <end position="22"/>
    </location>
</feature>
<name>A0A0B4XN53_9GAMM</name>
<keyword evidence="3" id="KW-1185">Reference proteome</keyword>
<proteinExistence type="predicted"/>
<feature type="chain" id="PRO_5002112024" evidence="1">
    <location>
        <begin position="23"/>
        <end position="512"/>
    </location>
</feature>
<dbReference type="OrthoDB" id="6349496at2"/>
<keyword evidence="1" id="KW-0732">Signal</keyword>
<sequence>MRRFWLWSAVLLSCLHSAQAQQAVPDAVMERAWRPPVILAGNGDPQVAVARMYDYAALRDLLVHHIEYHDDTRDFLDQLRASLERFDLRGFHRLLPEKRSGDERELLLHNVAAGDHYYVGPPRKQPAPGLAGGATFPLGDMLLRVRSREMSDQPHGTHYLLRGEARLGLGPMRWSSVLAASQDVLRLMGGGDADFERALPEGEYRARVWGMSPTLGAHEVDALAPLWAAYPAIWELAAGLGEIERLVVAGQPGDPDRQVDASVRVNGQRMARHYPALRAYLDRLGTILRLDISIGDEYGEVARILVNSATQRAELTMLLRDGQPVATLNGKPVAGARPHLDGSARRLRVDVDAWIEIYGILAEVTGLRGDIAYQPTPDGALITGQLTDIPAVRTSGKALGIMPAGVINFVLPRSIDQLAIDFLTVAAQGNEGEGISGKARFRQPGPGELAELQASGAFEALDNFMVRLGMRIVSDRLIPDEAGMADLTRLISDVQAAFIRDLDRFAARVPGR</sequence>